<keyword evidence="2" id="KW-0234">DNA repair</keyword>
<dbReference type="GO" id="GO:0008725">
    <property type="term" value="F:DNA-3-methyladenine glycosylase activity"/>
    <property type="evidence" value="ECO:0007669"/>
    <property type="project" value="TreeGrafter"/>
</dbReference>
<dbReference type="GO" id="GO:0005634">
    <property type="term" value="C:nucleus"/>
    <property type="evidence" value="ECO:0007669"/>
    <property type="project" value="TreeGrafter"/>
</dbReference>
<proteinExistence type="predicted"/>
<dbReference type="Gene3D" id="1.10.1670.10">
    <property type="entry name" value="Helix-hairpin-Helix base-excision DNA repair enzymes (C-terminal)"/>
    <property type="match status" value="1"/>
</dbReference>
<dbReference type="PANTHER" id="PTHR43003:SF8">
    <property type="entry name" value="HHH-GPD DOMAIN-CONTAINING PROTEIN"/>
    <property type="match status" value="1"/>
</dbReference>
<dbReference type="GO" id="GO:0006307">
    <property type="term" value="P:DNA alkylation repair"/>
    <property type="evidence" value="ECO:0007669"/>
    <property type="project" value="TreeGrafter"/>
</dbReference>
<feature type="domain" description="HhH-GPD" evidence="4">
    <location>
        <begin position="101"/>
        <end position="241"/>
    </location>
</feature>
<dbReference type="InterPro" id="IPR011257">
    <property type="entry name" value="DNA_glycosylase"/>
</dbReference>
<protein>
    <recommendedName>
        <fullName evidence="4">HhH-GPD domain-containing protein</fullName>
    </recommendedName>
</protein>
<evidence type="ECO:0000313" key="5">
    <source>
        <dbReference type="EMBL" id="KAJ8770737.1"/>
    </source>
</evidence>
<keyword evidence="1" id="KW-0227">DNA damage</keyword>
<accession>A0AAV8TUP2</accession>
<keyword evidence="6" id="KW-1185">Reference proteome</keyword>
<feature type="compositionally biased region" description="Polar residues" evidence="3">
    <location>
        <begin position="1"/>
        <end position="24"/>
    </location>
</feature>
<evidence type="ECO:0000256" key="3">
    <source>
        <dbReference type="SAM" id="MobiDB-lite"/>
    </source>
</evidence>
<sequence>MGRPVTRSNAEPINKSSSPSQTVPKISFRSRKIRKAPAKSSTTTMAISSCLPVAKPLSIKGEIELALHHLRHSDPLLTTLLDTQKPTTFDRPFLSLARSILYQQLTSKAAKSIYTRFLELCGGESEVNPDIVLSLSAQQLREIWVSVRKAGYLHDLADKWVMMRLTTVKGIGVWSVHMFMMFSLHRPDVLPVAVGDLVVRKGVQSLYRLKDLPHTLKMEEVCEKWKPYRSVGSWYMRKLKQLIRRYSHNKW</sequence>
<dbReference type="InterPro" id="IPR003265">
    <property type="entry name" value="HhH-GPD_domain"/>
</dbReference>
<evidence type="ECO:0000259" key="4">
    <source>
        <dbReference type="SMART" id="SM00478"/>
    </source>
</evidence>
<dbReference type="GO" id="GO:0032993">
    <property type="term" value="C:protein-DNA complex"/>
    <property type="evidence" value="ECO:0007669"/>
    <property type="project" value="TreeGrafter"/>
</dbReference>
<dbReference type="Pfam" id="PF00730">
    <property type="entry name" value="HhH-GPD"/>
    <property type="match status" value="1"/>
</dbReference>
<dbReference type="PANTHER" id="PTHR43003">
    <property type="entry name" value="DNA-3-METHYLADENINE GLYCOSYLASE"/>
    <property type="match status" value="1"/>
</dbReference>
<dbReference type="AlphaFoldDB" id="A0AAV8TUP2"/>
<comment type="caution">
    <text evidence="5">The sequence shown here is derived from an EMBL/GenBank/DDBJ whole genome shotgun (WGS) entry which is preliminary data.</text>
</comment>
<gene>
    <name evidence="5" type="ORF">K2173_021384</name>
</gene>
<name>A0AAV8TUP2_9ROSI</name>
<dbReference type="GO" id="GO:0006285">
    <property type="term" value="P:base-excision repair, AP site formation"/>
    <property type="evidence" value="ECO:0007669"/>
    <property type="project" value="TreeGrafter"/>
</dbReference>
<dbReference type="CDD" id="cd00056">
    <property type="entry name" value="ENDO3c"/>
    <property type="match status" value="1"/>
</dbReference>
<dbReference type="InterPro" id="IPR023170">
    <property type="entry name" value="HhH_base_excis_C"/>
</dbReference>
<dbReference type="Proteomes" id="UP001159364">
    <property type="component" value="Linkage Group LG03"/>
</dbReference>
<evidence type="ECO:0000256" key="1">
    <source>
        <dbReference type="ARBA" id="ARBA00022763"/>
    </source>
</evidence>
<organism evidence="5 6">
    <name type="scientific">Erythroxylum novogranatense</name>
    <dbReference type="NCBI Taxonomy" id="1862640"/>
    <lineage>
        <taxon>Eukaryota</taxon>
        <taxon>Viridiplantae</taxon>
        <taxon>Streptophyta</taxon>
        <taxon>Embryophyta</taxon>
        <taxon>Tracheophyta</taxon>
        <taxon>Spermatophyta</taxon>
        <taxon>Magnoliopsida</taxon>
        <taxon>eudicotyledons</taxon>
        <taxon>Gunneridae</taxon>
        <taxon>Pentapetalae</taxon>
        <taxon>rosids</taxon>
        <taxon>fabids</taxon>
        <taxon>Malpighiales</taxon>
        <taxon>Erythroxylaceae</taxon>
        <taxon>Erythroxylum</taxon>
    </lineage>
</organism>
<dbReference type="GO" id="GO:0043916">
    <property type="term" value="F:DNA-7-methylguanine glycosylase activity"/>
    <property type="evidence" value="ECO:0007669"/>
    <property type="project" value="TreeGrafter"/>
</dbReference>
<dbReference type="SMART" id="SM00478">
    <property type="entry name" value="ENDO3c"/>
    <property type="match status" value="1"/>
</dbReference>
<dbReference type="EMBL" id="JAIWQS010000003">
    <property type="protein sequence ID" value="KAJ8770737.1"/>
    <property type="molecule type" value="Genomic_DNA"/>
</dbReference>
<feature type="region of interest" description="Disordered" evidence="3">
    <location>
        <begin position="1"/>
        <end position="25"/>
    </location>
</feature>
<reference evidence="5 6" key="1">
    <citation type="submission" date="2021-09" db="EMBL/GenBank/DDBJ databases">
        <title>Genomic insights and catalytic innovation underlie evolution of tropane alkaloids biosynthesis.</title>
        <authorList>
            <person name="Wang Y.-J."/>
            <person name="Tian T."/>
            <person name="Huang J.-P."/>
            <person name="Huang S.-X."/>
        </authorList>
    </citation>
    <scope>NUCLEOTIDE SEQUENCE [LARGE SCALE GENOMIC DNA]</scope>
    <source>
        <strain evidence="5">KIB-2018</strain>
        <tissue evidence="5">Leaf</tissue>
    </source>
</reference>
<dbReference type="GO" id="GO:0032131">
    <property type="term" value="F:alkylated DNA binding"/>
    <property type="evidence" value="ECO:0007669"/>
    <property type="project" value="TreeGrafter"/>
</dbReference>
<dbReference type="InterPro" id="IPR051912">
    <property type="entry name" value="Alkylbase_DNA_Glycosylase/TA"/>
</dbReference>
<evidence type="ECO:0000256" key="2">
    <source>
        <dbReference type="ARBA" id="ARBA00023204"/>
    </source>
</evidence>
<dbReference type="SUPFAM" id="SSF48150">
    <property type="entry name" value="DNA-glycosylase"/>
    <property type="match status" value="1"/>
</dbReference>
<evidence type="ECO:0000313" key="6">
    <source>
        <dbReference type="Proteomes" id="UP001159364"/>
    </source>
</evidence>
<dbReference type="Gene3D" id="1.10.340.30">
    <property type="entry name" value="Hypothetical protein, domain 2"/>
    <property type="match status" value="2"/>
</dbReference>